<comment type="caution">
    <text evidence="2">The sequence shown here is derived from an EMBL/GenBank/DDBJ whole genome shotgun (WGS) entry which is preliminary data.</text>
</comment>
<accession>A0ABR6LX29</accession>
<dbReference type="EMBL" id="JACHNG010000001">
    <property type="protein sequence ID" value="MBB4786897.1"/>
    <property type="molecule type" value="Genomic_DNA"/>
</dbReference>
<sequence>MSATSRERLLWRLRQPTSSTPRAPPPTRADAIFGKRRFAELTQKKLRRGAPRSVQAFERDIRDWLADWNKDPRPFAWTKTADEIIDKVAAYCRRIADSGH</sequence>
<name>A0ABR6LX29_9ACTN</name>
<dbReference type="Proteomes" id="UP000530530">
    <property type="component" value="Unassembled WGS sequence"/>
</dbReference>
<gene>
    <name evidence="2" type="ORF">BJY27_007858</name>
</gene>
<feature type="region of interest" description="Disordered" evidence="1">
    <location>
        <begin position="1"/>
        <end position="29"/>
    </location>
</feature>
<keyword evidence="3" id="KW-1185">Reference proteome</keyword>
<protein>
    <recommendedName>
        <fullName evidence="4">Transposase</fullName>
    </recommendedName>
</protein>
<evidence type="ECO:0000256" key="1">
    <source>
        <dbReference type="SAM" id="MobiDB-lite"/>
    </source>
</evidence>
<dbReference type="RefSeq" id="WP_243146085.1">
    <property type="nucleotide sequence ID" value="NZ_CP157809.1"/>
</dbReference>
<evidence type="ECO:0008006" key="4">
    <source>
        <dbReference type="Google" id="ProtNLM"/>
    </source>
</evidence>
<organism evidence="2 3">
    <name type="scientific">Streptomyces rapamycinicus</name>
    <dbReference type="NCBI Taxonomy" id="1226757"/>
    <lineage>
        <taxon>Bacteria</taxon>
        <taxon>Bacillati</taxon>
        <taxon>Actinomycetota</taxon>
        <taxon>Actinomycetes</taxon>
        <taxon>Kitasatosporales</taxon>
        <taxon>Streptomycetaceae</taxon>
        <taxon>Streptomyces</taxon>
        <taxon>Streptomyces violaceusniger group</taxon>
    </lineage>
</organism>
<feature type="compositionally biased region" description="Basic and acidic residues" evidence="1">
    <location>
        <begin position="1"/>
        <end position="10"/>
    </location>
</feature>
<proteinExistence type="predicted"/>
<evidence type="ECO:0000313" key="2">
    <source>
        <dbReference type="EMBL" id="MBB4786897.1"/>
    </source>
</evidence>
<evidence type="ECO:0000313" key="3">
    <source>
        <dbReference type="Proteomes" id="UP000530530"/>
    </source>
</evidence>
<reference evidence="2 3" key="1">
    <citation type="submission" date="2020-08" db="EMBL/GenBank/DDBJ databases">
        <title>Sequencing the genomes of 1000 actinobacteria strains.</title>
        <authorList>
            <person name="Klenk H.-P."/>
        </authorList>
    </citation>
    <scope>NUCLEOTIDE SEQUENCE [LARGE SCALE GENOMIC DNA]</scope>
    <source>
        <strain evidence="2 3">DSM 41530</strain>
    </source>
</reference>